<evidence type="ECO:0000313" key="2">
    <source>
        <dbReference type="EMBL" id="CAA7388885.1"/>
    </source>
</evidence>
<reference evidence="2" key="1">
    <citation type="submission" date="2020-02" db="EMBL/GenBank/DDBJ databases">
        <authorList>
            <person name="Scholz U."/>
            <person name="Mascher M."/>
            <person name="Fiebig A."/>
        </authorList>
    </citation>
    <scope>NUCLEOTIDE SEQUENCE</scope>
</reference>
<gene>
    <name evidence="2" type="ORF">SI8410_01001043</name>
</gene>
<name>A0A7I8K0C3_SPIIN</name>
<dbReference type="EMBL" id="LR746264">
    <property type="protein sequence ID" value="CAA7388885.1"/>
    <property type="molecule type" value="Genomic_DNA"/>
</dbReference>
<proteinExistence type="predicted"/>
<sequence length="38" mass="4265">MRHHHSPLNPTRPCHPPTADPPGILPLFRVGRSFSPQL</sequence>
<organism evidence="2 3">
    <name type="scientific">Spirodela intermedia</name>
    <name type="common">Intermediate duckweed</name>
    <dbReference type="NCBI Taxonomy" id="51605"/>
    <lineage>
        <taxon>Eukaryota</taxon>
        <taxon>Viridiplantae</taxon>
        <taxon>Streptophyta</taxon>
        <taxon>Embryophyta</taxon>
        <taxon>Tracheophyta</taxon>
        <taxon>Spermatophyta</taxon>
        <taxon>Magnoliopsida</taxon>
        <taxon>Liliopsida</taxon>
        <taxon>Araceae</taxon>
        <taxon>Lemnoideae</taxon>
        <taxon>Spirodela</taxon>
    </lineage>
</organism>
<feature type="compositionally biased region" description="Pro residues" evidence="1">
    <location>
        <begin position="13"/>
        <end position="24"/>
    </location>
</feature>
<evidence type="ECO:0000313" key="3">
    <source>
        <dbReference type="Proteomes" id="UP000663760"/>
    </source>
</evidence>
<protein>
    <submittedName>
        <fullName evidence="2">Uncharacterized protein</fullName>
    </submittedName>
</protein>
<accession>A0A7I8K0C3</accession>
<dbReference type="AlphaFoldDB" id="A0A7I8K0C3"/>
<keyword evidence="3" id="KW-1185">Reference proteome</keyword>
<evidence type="ECO:0000256" key="1">
    <source>
        <dbReference type="SAM" id="MobiDB-lite"/>
    </source>
</evidence>
<feature type="region of interest" description="Disordered" evidence="1">
    <location>
        <begin position="1"/>
        <end position="38"/>
    </location>
</feature>
<dbReference type="Proteomes" id="UP000663760">
    <property type="component" value="Chromosome 1"/>
</dbReference>